<feature type="binding site" evidence="3">
    <location>
        <position position="13"/>
    </location>
    <ligand>
        <name>substrate</name>
    </ligand>
</feature>
<feature type="binding site" evidence="3">
    <location>
        <begin position="204"/>
        <end position="205"/>
    </location>
    <ligand>
        <name>substrate</name>
    </ligand>
</feature>
<keyword evidence="3" id="KW-0457">Lysine biosynthesis</keyword>
<sequence>MRLSFTKMSGAGNDFIVIDNMKLATSMQEEQIRALCTRRTGIGADGMIMIEPSERYDFTMKYYNADGRMGSMCGNGGRCAVYFAHTLGVAGSSTVFEANQRRYEADVTENSMVRLNMTDPEDFRDAFEVCGHTCYFVDTGSPHTLLVTEDVDSFDVDGVGRAIRNNTELFPEGTNVNIVQVTSPTTIKLRTFERGVEAETLACGTGAVASALLCRKLGLLDSCNIGVTVRSGDLLQVDFSQEFRDVYLAGPAKIIFRGEVDL</sequence>
<dbReference type="EMBL" id="VDCI01000006">
    <property type="protein sequence ID" value="TNJ36341.1"/>
    <property type="molecule type" value="Genomic_DNA"/>
</dbReference>
<feature type="active site" description="Proton acceptor" evidence="3">
    <location>
        <position position="203"/>
    </location>
</feature>
<feature type="binding site" evidence="3">
    <location>
        <position position="64"/>
    </location>
    <ligand>
        <name>substrate</name>
    </ligand>
</feature>
<dbReference type="SUPFAM" id="SSF54506">
    <property type="entry name" value="Diaminopimelate epimerase-like"/>
    <property type="match status" value="2"/>
</dbReference>
<dbReference type="PANTHER" id="PTHR31689">
    <property type="entry name" value="DIAMINOPIMELATE EPIMERASE, CHLOROPLASTIC"/>
    <property type="match status" value="1"/>
</dbReference>
<dbReference type="Gene3D" id="3.10.310.10">
    <property type="entry name" value="Diaminopimelate Epimerase, Chain A, domain 1"/>
    <property type="match status" value="2"/>
</dbReference>
<evidence type="ECO:0000256" key="1">
    <source>
        <dbReference type="ARBA" id="ARBA00010219"/>
    </source>
</evidence>
<dbReference type="GO" id="GO:0008837">
    <property type="term" value="F:diaminopimelate epimerase activity"/>
    <property type="evidence" value="ECO:0007669"/>
    <property type="project" value="UniProtKB-UniRule"/>
</dbReference>
<comment type="subcellular location">
    <subcellularLocation>
        <location evidence="3">Cytoplasm</location>
    </subcellularLocation>
</comment>
<dbReference type="PANTHER" id="PTHR31689:SF0">
    <property type="entry name" value="DIAMINOPIMELATE EPIMERASE"/>
    <property type="match status" value="1"/>
</dbReference>
<dbReference type="Pfam" id="PF01678">
    <property type="entry name" value="DAP_epimerase"/>
    <property type="match status" value="2"/>
</dbReference>
<dbReference type="GO" id="GO:0005829">
    <property type="term" value="C:cytosol"/>
    <property type="evidence" value="ECO:0007669"/>
    <property type="project" value="TreeGrafter"/>
</dbReference>
<feature type="binding site" evidence="3">
    <location>
        <begin position="193"/>
        <end position="194"/>
    </location>
    <ligand>
        <name>substrate</name>
    </ligand>
</feature>
<accession>A0A5C4S0E0</accession>
<proteinExistence type="inferred from homology"/>
<dbReference type="EC" id="5.1.1.7" evidence="3 4"/>
<comment type="catalytic activity">
    <reaction evidence="3">
        <text>(2S,6S)-2,6-diaminopimelate = meso-2,6-diaminopimelate</text>
        <dbReference type="Rhea" id="RHEA:15393"/>
        <dbReference type="ChEBI" id="CHEBI:57609"/>
        <dbReference type="ChEBI" id="CHEBI:57791"/>
        <dbReference type="EC" id="5.1.1.7"/>
    </reaction>
</comment>
<comment type="caution">
    <text evidence="5">The sequence shown here is derived from an EMBL/GenBank/DDBJ whole genome shotgun (WGS) entry which is preliminary data.</text>
</comment>
<name>A0A5C4S0E0_PROVB</name>
<keyword evidence="3" id="KW-0963">Cytoplasm</keyword>
<comment type="caution">
    <text evidence="3">Lacks conserved residue(s) required for the propagation of feature annotation.</text>
</comment>
<dbReference type="InterPro" id="IPR001653">
    <property type="entry name" value="DAP_epimerase_DapF"/>
</dbReference>
<dbReference type="Proteomes" id="UP000309544">
    <property type="component" value="Unassembled WGS sequence"/>
</dbReference>
<evidence type="ECO:0000256" key="2">
    <source>
        <dbReference type="ARBA" id="ARBA00023235"/>
    </source>
</evidence>
<feature type="binding site" evidence="3">
    <location>
        <position position="175"/>
    </location>
    <ligand>
        <name>substrate</name>
    </ligand>
</feature>
<comment type="similarity">
    <text evidence="1 3">Belongs to the diaminopimelate epimerase family.</text>
</comment>
<organism evidence="5 6">
    <name type="scientific">Prosthecochloris vibrioformis</name>
    <name type="common">Chlorobium vibrioforme</name>
    <dbReference type="NCBI Taxonomy" id="1098"/>
    <lineage>
        <taxon>Bacteria</taxon>
        <taxon>Pseudomonadati</taxon>
        <taxon>Chlorobiota</taxon>
        <taxon>Chlorobiia</taxon>
        <taxon>Chlorobiales</taxon>
        <taxon>Chlorobiaceae</taxon>
        <taxon>Prosthecochloris</taxon>
    </lineage>
</organism>
<protein>
    <recommendedName>
        <fullName evidence="3 4">Diaminopimelate epimerase</fullName>
        <shortName evidence="3">DAP epimerase</shortName>
        <ecNumber evidence="3 4">5.1.1.7</ecNumber>
    </recommendedName>
    <alternativeName>
        <fullName evidence="3">PLP-independent amino acid racemase</fullName>
    </alternativeName>
</protein>
<feature type="site" description="Could be important to modulate the pK values of the two catalytic cysteine residues" evidence="3">
    <location>
        <position position="193"/>
    </location>
</feature>
<evidence type="ECO:0000313" key="5">
    <source>
        <dbReference type="EMBL" id="TNJ36341.1"/>
    </source>
</evidence>
<dbReference type="NCBIfam" id="TIGR00652">
    <property type="entry name" value="DapF"/>
    <property type="match status" value="1"/>
</dbReference>
<dbReference type="GO" id="GO:0009089">
    <property type="term" value="P:lysine biosynthetic process via diaminopimelate"/>
    <property type="evidence" value="ECO:0007669"/>
    <property type="project" value="UniProtKB-UniRule"/>
</dbReference>
<dbReference type="HAMAP" id="MF_00197">
    <property type="entry name" value="DAP_epimerase"/>
    <property type="match status" value="1"/>
</dbReference>
<feature type="active site" description="Proton donor" evidence="3">
    <location>
        <position position="73"/>
    </location>
</feature>
<comment type="pathway">
    <text evidence="3">Amino-acid biosynthesis; L-lysine biosynthesis via DAP pathway; DL-2,6-diaminopimelate from LL-2,6-diaminopimelate: step 1/1.</text>
</comment>
<evidence type="ECO:0000256" key="3">
    <source>
        <dbReference type="HAMAP-Rule" id="MF_00197"/>
    </source>
</evidence>
<gene>
    <name evidence="3" type="primary">dapF</name>
    <name evidence="5" type="ORF">FGF68_07640</name>
</gene>
<evidence type="ECO:0000313" key="6">
    <source>
        <dbReference type="Proteomes" id="UP000309544"/>
    </source>
</evidence>
<feature type="binding site" evidence="3">
    <location>
        <begin position="74"/>
        <end position="75"/>
    </location>
    <ligand>
        <name>substrate</name>
    </ligand>
</feature>
<feature type="site" description="Could be important to modulate the pK values of the two catalytic cysteine residues" evidence="3">
    <location>
        <position position="143"/>
    </location>
</feature>
<comment type="function">
    <text evidence="3">Catalyzes the stereoinversion of LL-2,6-diaminopimelate (L,L-DAP) to meso-diaminopimelate (meso-DAP), a precursor of L-lysine and an essential component of the bacterial peptidoglycan.</text>
</comment>
<dbReference type="UniPathway" id="UPA00034">
    <property type="reaction ID" value="UER00025"/>
</dbReference>
<evidence type="ECO:0000256" key="4">
    <source>
        <dbReference type="NCBIfam" id="TIGR00652"/>
    </source>
</evidence>
<dbReference type="AlphaFoldDB" id="A0A5C4S0E0"/>
<comment type="subunit">
    <text evidence="3">Homodimer.</text>
</comment>
<keyword evidence="6" id="KW-1185">Reference proteome</keyword>
<keyword evidence="3" id="KW-0028">Amino-acid biosynthesis</keyword>
<reference evidence="5 6" key="1">
    <citation type="submission" date="2019-05" db="EMBL/GenBank/DDBJ databases">
        <title>Draft Whole-Genome sequence of the green sulfur bacterium Prosthecochloris vibrioformis DSM 260.</title>
        <authorList>
            <person name="Meyer T.E."/>
            <person name="Kyndt J.A."/>
        </authorList>
    </citation>
    <scope>NUCLEOTIDE SEQUENCE [LARGE SCALE GENOMIC DNA]</scope>
    <source>
        <strain evidence="5 6">DSM 260</strain>
    </source>
</reference>
<keyword evidence="2 3" id="KW-0413">Isomerase</keyword>